<dbReference type="InterPro" id="IPR050339">
    <property type="entry name" value="CC_SR_Kinase"/>
</dbReference>
<dbReference type="EMBL" id="CP093348">
    <property type="protein sequence ID" value="WOH05015.1"/>
    <property type="molecule type" value="Genomic_DNA"/>
</dbReference>
<dbReference type="InterPro" id="IPR008266">
    <property type="entry name" value="Tyr_kinase_AS"/>
</dbReference>
<dbReference type="PROSITE" id="PS00107">
    <property type="entry name" value="PROTEIN_KINASE_ATP"/>
    <property type="match status" value="1"/>
</dbReference>
<dbReference type="OMA" id="KISTYHE"/>
<feature type="compositionally biased region" description="Acidic residues" evidence="5">
    <location>
        <begin position="1"/>
        <end position="13"/>
    </location>
</feature>
<accession>A0A164VU24</accession>
<keyword evidence="3" id="KW-0418">Kinase</keyword>
<feature type="region of interest" description="Disordered" evidence="5">
    <location>
        <begin position="1"/>
        <end position="22"/>
    </location>
</feature>
<gene>
    <name evidence="6" type="ORF">DCAR_0624427</name>
</gene>
<dbReference type="SMART" id="SM00219">
    <property type="entry name" value="TyrKc"/>
    <property type="match status" value="1"/>
</dbReference>
<feature type="region of interest" description="Disordered" evidence="5">
    <location>
        <begin position="99"/>
        <end position="124"/>
    </location>
</feature>
<dbReference type="Gene3D" id="1.10.510.10">
    <property type="entry name" value="Transferase(Phosphotransferase) domain 1"/>
    <property type="match status" value="1"/>
</dbReference>
<dbReference type="PROSITE" id="PS50011">
    <property type="entry name" value="PROTEIN_KINASE_DOM"/>
    <property type="match status" value="1"/>
</dbReference>
<dbReference type="PROSITE" id="PS00109">
    <property type="entry name" value="PROTEIN_KINASE_TYR"/>
    <property type="match status" value="1"/>
</dbReference>
<evidence type="ECO:0000256" key="2">
    <source>
        <dbReference type="ARBA" id="ARBA00022741"/>
    </source>
</evidence>
<protein>
    <submittedName>
        <fullName evidence="6">Uncharacterized protein</fullName>
    </submittedName>
</protein>
<dbReference type="GO" id="GO:0005634">
    <property type="term" value="C:nucleus"/>
    <property type="evidence" value="ECO:0007669"/>
    <property type="project" value="TreeGrafter"/>
</dbReference>
<feature type="compositionally biased region" description="Low complexity" evidence="5">
    <location>
        <begin position="99"/>
        <end position="109"/>
    </location>
</feature>
<keyword evidence="4" id="KW-0067">ATP-binding</keyword>
<evidence type="ECO:0000256" key="3">
    <source>
        <dbReference type="ARBA" id="ARBA00022777"/>
    </source>
</evidence>
<dbReference type="GO" id="GO:0005524">
    <property type="term" value="F:ATP binding"/>
    <property type="evidence" value="ECO:0007669"/>
    <property type="project" value="UniProtKB-UniRule"/>
</dbReference>
<sequence length="320" mass="36437">MSDYDPDLTDDSSSESNPDSSVRITNKFSDLLEKTERLGAGGFGSVYKCVHTLEGKEYAVKRIELKNNRKQLEWCLREVKALSCLEHKHVSWTDTNWDGFSSTEGSQSQESEESKSQESEGSEDSPVKNLLYLFIQMEYCPSTLKSKLEEQPVNHFEVLTYLHHLVKGLDYIHNSGFLHRDLAMKNIFIGKDKRIKIGDFGLAKELIGQDDDDMYCSHSPHSESIGIGFHRAPELKQHQPYSKKSDFYALGITYLDMLLVHVETDHERSHIIDGIKKGIFPVDWKFDTALPRALLAELPEARPNATQILKMIEDAKKARG</sequence>
<evidence type="ECO:0000313" key="6">
    <source>
        <dbReference type="EMBL" id="WOH05015.1"/>
    </source>
</evidence>
<reference evidence="6" key="2">
    <citation type="submission" date="2022-03" db="EMBL/GenBank/DDBJ databases">
        <title>Draft title - Genomic analysis of global carrot germplasm unveils the trajectory of domestication and the origin of high carotenoid orange carrot.</title>
        <authorList>
            <person name="Iorizzo M."/>
            <person name="Ellison S."/>
            <person name="Senalik D."/>
            <person name="Macko-Podgorni A."/>
            <person name="Grzebelus D."/>
            <person name="Bostan H."/>
            <person name="Rolling W."/>
            <person name="Curaba J."/>
            <person name="Simon P."/>
        </authorList>
    </citation>
    <scope>NUCLEOTIDE SEQUENCE</scope>
    <source>
        <tissue evidence="6">Leaf</tissue>
    </source>
</reference>
<proteinExistence type="predicted"/>
<dbReference type="InterPro" id="IPR011009">
    <property type="entry name" value="Kinase-like_dom_sf"/>
</dbReference>
<keyword evidence="1" id="KW-0808">Transferase</keyword>
<keyword evidence="2" id="KW-0547">Nucleotide-binding</keyword>
<dbReference type="InterPro" id="IPR000719">
    <property type="entry name" value="Prot_kinase_dom"/>
</dbReference>
<dbReference type="GO" id="GO:0004713">
    <property type="term" value="F:protein tyrosine kinase activity"/>
    <property type="evidence" value="ECO:0007669"/>
    <property type="project" value="InterPro"/>
</dbReference>
<dbReference type="GO" id="GO:0005737">
    <property type="term" value="C:cytoplasm"/>
    <property type="evidence" value="ECO:0007669"/>
    <property type="project" value="TreeGrafter"/>
</dbReference>
<evidence type="ECO:0000256" key="4">
    <source>
        <dbReference type="ARBA" id="ARBA00022840"/>
    </source>
</evidence>
<dbReference type="Gene3D" id="3.30.200.20">
    <property type="entry name" value="Phosphorylase Kinase, domain 1"/>
    <property type="match status" value="1"/>
</dbReference>
<dbReference type="AlphaFoldDB" id="A0A164VU24"/>
<dbReference type="SUPFAM" id="SSF56112">
    <property type="entry name" value="Protein kinase-like (PK-like)"/>
    <property type="match status" value="1"/>
</dbReference>
<evidence type="ECO:0000256" key="5">
    <source>
        <dbReference type="SAM" id="MobiDB-lite"/>
    </source>
</evidence>
<dbReference type="Gramene" id="KZM90855">
    <property type="protein sequence ID" value="KZM90855"/>
    <property type="gene ID" value="DCAR_021780"/>
</dbReference>
<dbReference type="InterPro" id="IPR017441">
    <property type="entry name" value="Protein_kinase_ATP_BS"/>
</dbReference>
<dbReference type="Pfam" id="PF00069">
    <property type="entry name" value="Pkinase"/>
    <property type="match status" value="1"/>
</dbReference>
<name>A0A164VU24_DAUCS</name>
<organism evidence="6 7">
    <name type="scientific">Daucus carota subsp. sativus</name>
    <name type="common">Carrot</name>
    <dbReference type="NCBI Taxonomy" id="79200"/>
    <lineage>
        <taxon>Eukaryota</taxon>
        <taxon>Viridiplantae</taxon>
        <taxon>Streptophyta</taxon>
        <taxon>Embryophyta</taxon>
        <taxon>Tracheophyta</taxon>
        <taxon>Spermatophyta</taxon>
        <taxon>Magnoliopsida</taxon>
        <taxon>eudicotyledons</taxon>
        <taxon>Gunneridae</taxon>
        <taxon>Pentapetalae</taxon>
        <taxon>asterids</taxon>
        <taxon>campanulids</taxon>
        <taxon>Apiales</taxon>
        <taxon>Apiaceae</taxon>
        <taxon>Apioideae</taxon>
        <taxon>Scandiceae</taxon>
        <taxon>Daucinae</taxon>
        <taxon>Daucus</taxon>
        <taxon>Daucus sect. Daucus</taxon>
    </lineage>
</organism>
<evidence type="ECO:0000313" key="7">
    <source>
        <dbReference type="Proteomes" id="UP000077755"/>
    </source>
</evidence>
<dbReference type="InterPro" id="IPR020635">
    <property type="entry name" value="Tyr_kinase_cat_dom"/>
</dbReference>
<keyword evidence="7" id="KW-1185">Reference proteome</keyword>
<dbReference type="Proteomes" id="UP000077755">
    <property type="component" value="Chromosome 6"/>
</dbReference>
<dbReference type="PANTHER" id="PTHR11042">
    <property type="entry name" value="EUKARYOTIC TRANSLATION INITIATION FACTOR 2-ALPHA KINASE EIF2-ALPHA KINASE -RELATED"/>
    <property type="match status" value="1"/>
</dbReference>
<reference evidence="6" key="1">
    <citation type="journal article" date="2016" name="Nat. Genet.">
        <title>A high-quality carrot genome assembly provides new insights into carotenoid accumulation and asterid genome evolution.</title>
        <authorList>
            <person name="Iorizzo M."/>
            <person name="Ellison S."/>
            <person name="Senalik D."/>
            <person name="Zeng P."/>
            <person name="Satapoomin P."/>
            <person name="Huang J."/>
            <person name="Bowman M."/>
            <person name="Iovene M."/>
            <person name="Sanseverino W."/>
            <person name="Cavagnaro P."/>
            <person name="Yildiz M."/>
            <person name="Macko-Podgorni A."/>
            <person name="Moranska E."/>
            <person name="Grzebelus E."/>
            <person name="Grzebelus D."/>
            <person name="Ashrafi H."/>
            <person name="Zheng Z."/>
            <person name="Cheng S."/>
            <person name="Spooner D."/>
            <person name="Van Deynze A."/>
            <person name="Simon P."/>
        </authorList>
    </citation>
    <scope>NUCLEOTIDE SEQUENCE</scope>
    <source>
        <tissue evidence="6">Leaf</tissue>
    </source>
</reference>
<evidence type="ECO:0000256" key="1">
    <source>
        <dbReference type="ARBA" id="ARBA00022679"/>
    </source>
</evidence>